<dbReference type="EMBL" id="NIVS01000007">
    <property type="protein sequence ID" value="OWQ56425.1"/>
    <property type="molecule type" value="Genomic_DNA"/>
</dbReference>
<dbReference type="InterPro" id="IPR010982">
    <property type="entry name" value="Lambda_DNA-bd_dom_sf"/>
</dbReference>
<reference evidence="1 2" key="1">
    <citation type="submission" date="2017-06" db="EMBL/GenBank/DDBJ databases">
        <authorList>
            <person name="Kim H.J."/>
            <person name="Triplett B.A."/>
        </authorList>
    </citation>
    <scope>NUCLEOTIDE SEQUENCE [LARGE SCALE GENOMIC DNA]</scope>
    <source>
        <strain evidence="1 2">13146</strain>
    </source>
</reference>
<dbReference type="Gene3D" id="1.10.260.40">
    <property type="entry name" value="lambda repressor-like DNA-binding domains"/>
    <property type="match status" value="1"/>
</dbReference>
<accession>A0A246HR20</accession>
<evidence type="ECO:0008006" key="3">
    <source>
        <dbReference type="Google" id="ProtNLM"/>
    </source>
</evidence>
<comment type="caution">
    <text evidence="1">The sequence shown here is derived from an EMBL/GenBank/DDBJ whole genome shotgun (WGS) entry which is preliminary data.</text>
</comment>
<sequence>MTTTTTVSAITDPVQASMLIDSLGGTKRVAALCSVRAPSISQWRRRGIPRPWALFFHAKYPERFDPAGNFVGSDAPLENE</sequence>
<name>A0A246HR20_STEMA</name>
<dbReference type="OrthoDB" id="8613254at2"/>
<evidence type="ECO:0000313" key="2">
    <source>
        <dbReference type="Proteomes" id="UP000198157"/>
    </source>
</evidence>
<dbReference type="SUPFAM" id="SSF47413">
    <property type="entry name" value="lambda repressor-like DNA-binding domains"/>
    <property type="match status" value="1"/>
</dbReference>
<evidence type="ECO:0000313" key="1">
    <source>
        <dbReference type="EMBL" id="OWQ56425.1"/>
    </source>
</evidence>
<dbReference type="GO" id="GO:0003677">
    <property type="term" value="F:DNA binding"/>
    <property type="evidence" value="ECO:0007669"/>
    <property type="project" value="InterPro"/>
</dbReference>
<protein>
    <recommendedName>
        <fullName evidence="3">Rha family transcriptional regulator</fullName>
    </recommendedName>
</protein>
<proteinExistence type="predicted"/>
<dbReference type="AlphaFoldDB" id="A0A246HR20"/>
<gene>
    <name evidence="1" type="ORF">CEE60_02825</name>
</gene>
<organism evidence="1 2">
    <name type="scientific">Stenotrophomonas maltophilia</name>
    <name type="common">Pseudomonas maltophilia</name>
    <name type="synonym">Xanthomonas maltophilia</name>
    <dbReference type="NCBI Taxonomy" id="40324"/>
    <lineage>
        <taxon>Bacteria</taxon>
        <taxon>Pseudomonadati</taxon>
        <taxon>Pseudomonadota</taxon>
        <taxon>Gammaproteobacteria</taxon>
        <taxon>Lysobacterales</taxon>
        <taxon>Lysobacteraceae</taxon>
        <taxon>Stenotrophomonas</taxon>
        <taxon>Stenotrophomonas maltophilia group</taxon>
    </lineage>
</organism>
<dbReference type="Proteomes" id="UP000198157">
    <property type="component" value="Unassembled WGS sequence"/>
</dbReference>